<comment type="caution">
    <text evidence="1">The sequence shown here is derived from an EMBL/GenBank/DDBJ whole genome shotgun (WGS) entry which is preliminary data.</text>
</comment>
<organism evidence="1 2">
    <name type="scientific">Forsythia ovata</name>
    <dbReference type="NCBI Taxonomy" id="205694"/>
    <lineage>
        <taxon>Eukaryota</taxon>
        <taxon>Viridiplantae</taxon>
        <taxon>Streptophyta</taxon>
        <taxon>Embryophyta</taxon>
        <taxon>Tracheophyta</taxon>
        <taxon>Spermatophyta</taxon>
        <taxon>Magnoliopsida</taxon>
        <taxon>eudicotyledons</taxon>
        <taxon>Gunneridae</taxon>
        <taxon>Pentapetalae</taxon>
        <taxon>asterids</taxon>
        <taxon>lamiids</taxon>
        <taxon>Lamiales</taxon>
        <taxon>Oleaceae</taxon>
        <taxon>Forsythieae</taxon>
        <taxon>Forsythia</taxon>
    </lineage>
</organism>
<dbReference type="AlphaFoldDB" id="A0ABD1T904"/>
<dbReference type="Proteomes" id="UP001604277">
    <property type="component" value="Unassembled WGS sequence"/>
</dbReference>
<gene>
    <name evidence="1" type="ORF">Fot_32853</name>
</gene>
<name>A0ABD1T904_9LAMI</name>
<evidence type="ECO:0000313" key="2">
    <source>
        <dbReference type="Proteomes" id="UP001604277"/>
    </source>
</evidence>
<reference evidence="2" key="1">
    <citation type="submission" date="2024-07" db="EMBL/GenBank/DDBJ databases">
        <title>Two chromosome-level genome assemblies of Korean endemic species Abeliophyllum distichum and Forsythia ovata (Oleaceae).</title>
        <authorList>
            <person name="Jang H."/>
        </authorList>
    </citation>
    <scope>NUCLEOTIDE SEQUENCE [LARGE SCALE GENOMIC DNA]</scope>
</reference>
<sequence length="111" mass="12225">MNLHGFGLSWGESREKGVDELKDSGSHDNFLWSMVAVVEDSGSIGGSGSDGWDLGWQNWLLKCMFGCLPGHSQVGKGRALRGSQPQRGEFDSWMEQLSDVILNYGWSSLVM</sequence>
<proteinExistence type="predicted"/>
<protein>
    <submittedName>
        <fullName evidence="1">Uncharacterized protein</fullName>
    </submittedName>
</protein>
<keyword evidence="2" id="KW-1185">Reference proteome</keyword>
<accession>A0ABD1T904</accession>
<evidence type="ECO:0000313" key="1">
    <source>
        <dbReference type="EMBL" id="KAL2509206.1"/>
    </source>
</evidence>
<dbReference type="EMBL" id="JBFOLJ010000009">
    <property type="protein sequence ID" value="KAL2509206.1"/>
    <property type="molecule type" value="Genomic_DNA"/>
</dbReference>